<feature type="domain" description="Alpha/beta hydrolase fold-3" evidence="2">
    <location>
        <begin position="54"/>
        <end position="90"/>
    </location>
</feature>
<dbReference type="GO" id="GO:0016787">
    <property type="term" value="F:hydrolase activity"/>
    <property type="evidence" value="ECO:0007669"/>
    <property type="project" value="InterPro"/>
</dbReference>
<sequence>MASGSACTDPSTEGGQAASGGFCVATRQLRGDQFPHRRAPARRRAPGARAPPFGDQDALHDRVADYVARLKAAGKAVELVVFAGQGHGFFVTEPCNSFENVTSQPKNTPAF</sequence>
<feature type="region of interest" description="Disordered" evidence="1">
    <location>
        <begin position="33"/>
        <end position="56"/>
    </location>
</feature>
<dbReference type="InterPro" id="IPR013094">
    <property type="entry name" value="AB_hydrolase_3"/>
</dbReference>
<organism evidence="3 4">
    <name type="scientific">Oryza meyeriana var. granulata</name>
    <dbReference type="NCBI Taxonomy" id="110450"/>
    <lineage>
        <taxon>Eukaryota</taxon>
        <taxon>Viridiplantae</taxon>
        <taxon>Streptophyta</taxon>
        <taxon>Embryophyta</taxon>
        <taxon>Tracheophyta</taxon>
        <taxon>Spermatophyta</taxon>
        <taxon>Magnoliopsida</taxon>
        <taxon>Liliopsida</taxon>
        <taxon>Poales</taxon>
        <taxon>Poaceae</taxon>
        <taxon>BOP clade</taxon>
        <taxon>Oryzoideae</taxon>
        <taxon>Oryzeae</taxon>
        <taxon>Oryzinae</taxon>
        <taxon>Oryza</taxon>
        <taxon>Oryza meyeriana</taxon>
    </lineage>
</organism>
<evidence type="ECO:0000313" key="3">
    <source>
        <dbReference type="EMBL" id="KAF0899972.1"/>
    </source>
</evidence>
<protein>
    <recommendedName>
        <fullName evidence="2">Alpha/beta hydrolase fold-3 domain-containing protein</fullName>
    </recommendedName>
</protein>
<dbReference type="Gene3D" id="3.40.50.1820">
    <property type="entry name" value="alpha/beta hydrolase"/>
    <property type="match status" value="1"/>
</dbReference>
<evidence type="ECO:0000259" key="2">
    <source>
        <dbReference type="Pfam" id="PF07859"/>
    </source>
</evidence>
<dbReference type="EMBL" id="SPHZ02000009">
    <property type="protein sequence ID" value="KAF0899972.1"/>
    <property type="molecule type" value="Genomic_DNA"/>
</dbReference>
<comment type="caution">
    <text evidence="3">The sequence shown here is derived from an EMBL/GenBank/DDBJ whole genome shotgun (WGS) entry which is preliminary data.</text>
</comment>
<feature type="compositionally biased region" description="Polar residues" evidence="1">
    <location>
        <begin position="1"/>
        <end position="14"/>
    </location>
</feature>
<gene>
    <name evidence="3" type="ORF">E2562_025915</name>
</gene>
<dbReference type="InterPro" id="IPR029058">
    <property type="entry name" value="AB_hydrolase_fold"/>
</dbReference>
<evidence type="ECO:0000313" key="4">
    <source>
        <dbReference type="Proteomes" id="UP000479710"/>
    </source>
</evidence>
<name>A0A6G1CIE5_9ORYZ</name>
<dbReference type="Pfam" id="PF07859">
    <property type="entry name" value="Abhydrolase_3"/>
    <property type="match status" value="1"/>
</dbReference>
<keyword evidence="4" id="KW-1185">Reference proteome</keyword>
<feature type="compositionally biased region" description="Basic residues" evidence="1">
    <location>
        <begin position="36"/>
        <end position="46"/>
    </location>
</feature>
<proteinExistence type="predicted"/>
<feature type="region of interest" description="Disordered" evidence="1">
    <location>
        <begin position="1"/>
        <end position="20"/>
    </location>
</feature>
<evidence type="ECO:0000256" key="1">
    <source>
        <dbReference type="SAM" id="MobiDB-lite"/>
    </source>
</evidence>
<dbReference type="Proteomes" id="UP000479710">
    <property type="component" value="Unassembled WGS sequence"/>
</dbReference>
<dbReference type="SUPFAM" id="SSF53474">
    <property type="entry name" value="alpha/beta-Hydrolases"/>
    <property type="match status" value="1"/>
</dbReference>
<reference evidence="3 4" key="1">
    <citation type="submission" date="2019-11" db="EMBL/GenBank/DDBJ databases">
        <title>Whole genome sequence of Oryza granulata.</title>
        <authorList>
            <person name="Li W."/>
        </authorList>
    </citation>
    <scope>NUCLEOTIDE SEQUENCE [LARGE SCALE GENOMIC DNA]</scope>
    <source>
        <strain evidence="4">cv. Menghai</strain>
        <tissue evidence="3">Leaf</tissue>
    </source>
</reference>
<dbReference type="AlphaFoldDB" id="A0A6G1CIE5"/>
<accession>A0A6G1CIE5</accession>